<dbReference type="OrthoDB" id="6884957at2759"/>
<feature type="non-terminal residue" evidence="1">
    <location>
        <position position="301"/>
    </location>
</feature>
<feature type="non-terminal residue" evidence="1">
    <location>
        <position position="1"/>
    </location>
</feature>
<protein>
    <submittedName>
        <fullName evidence="1">Uncharacterized protein</fullName>
    </submittedName>
</protein>
<name>A0A6H5G1G3_9HEMI</name>
<proteinExistence type="predicted"/>
<organism evidence="1 3">
    <name type="scientific">Nesidiocoris tenuis</name>
    <dbReference type="NCBI Taxonomy" id="355587"/>
    <lineage>
        <taxon>Eukaryota</taxon>
        <taxon>Metazoa</taxon>
        <taxon>Ecdysozoa</taxon>
        <taxon>Arthropoda</taxon>
        <taxon>Hexapoda</taxon>
        <taxon>Insecta</taxon>
        <taxon>Pterygota</taxon>
        <taxon>Neoptera</taxon>
        <taxon>Paraneoptera</taxon>
        <taxon>Hemiptera</taxon>
        <taxon>Heteroptera</taxon>
        <taxon>Panheteroptera</taxon>
        <taxon>Cimicomorpha</taxon>
        <taxon>Miridae</taxon>
        <taxon>Dicyphina</taxon>
        <taxon>Nesidiocoris</taxon>
    </lineage>
</organism>
<dbReference type="Proteomes" id="UP000479000">
    <property type="component" value="Unassembled WGS sequence"/>
</dbReference>
<evidence type="ECO:0000313" key="3">
    <source>
        <dbReference type="Proteomes" id="UP000479000"/>
    </source>
</evidence>
<dbReference type="EMBL" id="CADCXU010004449">
    <property type="protein sequence ID" value="CAA9996175.1"/>
    <property type="molecule type" value="Genomic_DNA"/>
</dbReference>
<dbReference type="EMBL" id="CADCXU010004452">
    <property type="protein sequence ID" value="CAA9996181.1"/>
    <property type="molecule type" value="Genomic_DNA"/>
</dbReference>
<evidence type="ECO:0000313" key="2">
    <source>
        <dbReference type="EMBL" id="CAA9996181.1"/>
    </source>
</evidence>
<sequence>MVDTPPSRASRVLQGSRKHRVIDSKMNGVSCVAIGSPPTFYFVDGDNYDKCRVYVANWTEVLMSGREVADTNWPTIPCNRGWEYNFTDIPYETIATEVHLQTNHAMDDKERRNLLRRMRLLQVLSSVEGSDIVGSETFINERLLELGSSLTPAVQAAARSGGLRGTPGTAGLCRTETTARTLWRTLRSAWRTLRARVNLLSTESQETTNYTIRNRDRPSWNKRTEEKKFIKTQRTVIKRQFRAPAASDKAILEIPMARPIFVILRKVHQALSIYSVNYVEVSCSSQTEFRKTHKSNKYEIL</sequence>
<reference evidence="1 3" key="1">
    <citation type="submission" date="2020-02" db="EMBL/GenBank/DDBJ databases">
        <authorList>
            <person name="Ferguson B K."/>
        </authorList>
    </citation>
    <scope>NUCLEOTIDE SEQUENCE [LARGE SCALE GENOMIC DNA]</scope>
</reference>
<keyword evidence="3" id="KW-1185">Reference proteome</keyword>
<dbReference type="AlphaFoldDB" id="A0A6H5G1G3"/>
<accession>A0A6H5G1G3</accession>
<gene>
    <name evidence="1" type="ORF">NTEN_LOCUS2765</name>
    <name evidence="2" type="ORF">NTEN_LOCUS2770</name>
</gene>
<evidence type="ECO:0000313" key="1">
    <source>
        <dbReference type="EMBL" id="CAA9996175.1"/>
    </source>
</evidence>